<gene>
    <name evidence="2" type="ORF">HNQ69_000302</name>
</gene>
<evidence type="ECO:0000313" key="3">
    <source>
        <dbReference type="Proteomes" id="UP000561417"/>
    </source>
</evidence>
<dbReference type="AlphaFoldDB" id="A0A840NS18"/>
<evidence type="ECO:0000256" key="1">
    <source>
        <dbReference type="SAM" id="Phobius"/>
    </source>
</evidence>
<keyword evidence="1" id="KW-1133">Transmembrane helix</keyword>
<keyword evidence="1" id="KW-0812">Transmembrane</keyword>
<reference evidence="2 3" key="1">
    <citation type="submission" date="2020-08" db="EMBL/GenBank/DDBJ databases">
        <title>Genomic Encyclopedia of Type Strains, Phase IV (KMG-IV): sequencing the most valuable type-strain genomes for metagenomic binning, comparative biology and taxonomic classification.</title>
        <authorList>
            <person name="Goeker M."/>
        </authorList>
    </citation>
    <scope>NUCLEOTIDE SEQUENCE [LARGE SCALE GENOMIC DNA]</scope>
    <source>
        <strain evidence="2 3">DSM 28538</strain>
    </source>
</reference>
<keyword evidence="3" id="KW-1185">Reference proteome</keyword>
<keyword evidence="1" id="KW-0472">Membrane</keyword>
<accession>A0A840NS18</accession>
<name>A0A840NS18_9HYPH</name>
<evidence type="ECO:0000313" key="2">
    <source>
        <dbReference type="EMBL" id="MBB5073198.1"/>
    </source>
</evidence>
<feature type="transmembrane region" description="Helical" evidence="1">
    <location>
        <begin position="12"/>
        <end position="31"/>
    </location>
</feature>
<sequence>MPLFVLCSAFLYENYIIKGVISVLTFLKIYSCNLKKLLEKIRRLEKLSDKNLKFFLNMLSIIFDASKMFLGI</sequence>
<comment type="caution">
    <text evidence="2">The sequence shown here is derived from an EMBL/GenBank/DDBJ whole genome shotgun (WGS) entry which is preliminary data.</text>
</comment>
<dbReference type="Proteomes" id="UP000561417">
    <property type="component" value="Unassembled WGS sequence"/>
</dbReference>
<dbReference type="EMBL" id="JACHIM010000001">
    <property type="protein sequence ID" value="MBB5073198.1"/>
    <property type="molecule type" value="Genomic_DNA"/>
</dbReference>
<proteinExistence type="predicted"/>
<organism evidence="2 3">
    <name type="scientific">Bartonella callosciuri</name>
    <dbReference type="NCBI Taxonomy" id="686223"/>
    <lineage>
        <taxon>Bacteria</taxon>
        <taxon>Pseudomonadati</taxon>
        <taxon>Pseudomonadota</taxon>
        <taxon>Alphaproteobacteria</taxon>
        <taxon>Hyphomicrobiales</taxon>
        <taxon>Bartonellaceae</taxon>
        <taxon>Bartonella</taxon>
    </lineage>
</organism>
<protein>
    <submittedName>
        <fullName evidence="2">Uncharacterized protein</fullName>
    </submittedName>
</protein>